<dbReference type="OrthoDB" id="7596112at2"/>
<name>A0A3A1YLH1_9GAMM</name>
<proteinExistence type="predicted"/>
<reference evidence="1 2" key="1">
    <citation type="submission" date="2017-08" db="EMBL/GenBank/DDBJ databases">
        <title>Reclassification of Bisgaard taxon 37 and 44.</title>
        <authorList>
            <person name="Christensen H."/>
        </authorList>
    </citation>
    <scope>NUCLEOTIDE SEQUENCE [LARGE SCALE GENOMIC DNA]</scope>
    <source>
        <strain evidence="1 2">111</strain>
    </source>
</reference>
<sequence length="122" mass="13719">MGRAILPLFSQSYYKDKHMTNPLDCLPSAAAVKHINIYDQYNNLVRHIDNVAGKHETVKLFNYLSTICDSCLDCRAGLKGLDLYADYVADAIANPGKHGNVDFLLQLVRDKDTQYRVEVVDA</sequence>
<organism evidence="1 2">
    <name type="scientific">Psittacicella hinzii</name>
    <dbReference type="NCBI Taxonomy" id="2028575"/>
    <lineage>
        <taxon>Bacteria</taxon>
        <taxon>Pseudomonadati</taxon>
        <taxon>Pseudomonadota</taxon>
        <taxon>Gammaproteobacteria</taxon>
        <taxon>Pasteurellales</taxon>
        <taxon>Psittacicellaceae</taxon>
        <taxon>Psittacicella</taxon>
    </lineage>
</organism>
<keyword evidence="2" id="KW-1185">Reference proteome</keyword>
<dbReference type="Pfam" id="PF10084">
    <property type="entry name" value="DUF2322"/>
    <property type="match status" value="1"/>
</dbReference>
<dbReference type="EMBL" id="NRJG01000079">
    <property type="protein sequence ID" value="RIY37850.1"/>
    <property type="molecule type" value="Genomic_DNA"/>
</dbReference>
<evidence type="ECO:0000313" key="2">
    <source>
        <dbReference type="Proteomes" id="UP000265916"/>
    </source>
</evidence>
<gene>
    <name evidence="1" type="ORF">CKF58_04615</name>
</gene>
<comment type="caution">
    <text evidence="1">The sequence shown here is derived from an EMBL/GenBank/DDBJ whole genome shotgun (WGS) entry which is preliminary data.</text>
</comment>
<evidence type="ECO:0000313" key="1">
    <source>
        <dbReference type="EMBL" id="RIY37850.1"/>
    </source>
</evidence>
<dbReference type="Proteomes" id="UP000265916">
    <property type="component" value="Unassembled WGS sequence"/>
</dbReference>
<protein>
    <submittedName>
        <fullName evidence="1">Uncharacterized protein</fullName>
    </submittedName>
</protein>
<dbReference type="InterPro" id="IPR016755">
    <property type="entry name" value="UCP019302"/>
</dbReference>
<dbReference type="AlphaFoldDB" id="A0A3A1YLH1"/>
<accession>A0A3A1YLH1</accession>